<dbReference type="Proteomes" id="UP001560573">
    <property type="component" value="Unassembled WGS sequence"/>
</dbReference>
<evidence type="ECO:0000256" key="6">
    <source>
        <dbReference type="ARBA" id="ARBA00023136"/>
    </source>
</evidence>
<comment type="similarity">
    <text evidence="2">Belongs to the DoxX family.</text>
</comment>
<sequence length="152" mass="16218">MRSNIFIPKSQSITASLALLILRLIAGTAFIIHGWLKIQHPDSWVPAGAPISIPAFFQVLAAISEFCGGIAWILGLLTPLASFGIGCTMGVAVYFHAVVFGDPFVNLTGGHAFELPLMFLGLAVSLLLTGPGQFSLDAKIFVERTFAKKAFV</sequence>
<evidence type="ECO:0000256" key="5">
    <source>
        <dbReference type="ARBA" id="ARBA00022989"/>
    </source>
</evidence>
<gene>
    <name evidence="8" type="ORF">QTN47_22135</name>
</gene>
<evidence type="ECO:0000313" key="8">
    <source>
        <dbReference type="EMBL" id="MEX6690225.1"/>
    </source>
</evidence>
<keyword evidence="4 7" id="KW-0812">Transmembrane</keyword>
<accession>A0ABV3ZL67</accession>
<evidence type="ECO:0000256" key="2">
    <source>
        <dbReference type="ARBA" id="ARBA00006679"/>
    </source>
</evidence>
<organism evidence="8 9">
    <name type="scientific">Danxiaibacter flavus</name>
    <dbReference type="NCBI Taxonomy" id="3049108"/>
    <lineage>
        <taxon>Bacteria</taxon>
        <taxon>Pseudomonadati</taxon>
        <taxon>Bacteroidota</taxon>
        <taxon>Chitinophagia</taxon>
        <taxon>Chitinophagales</taxon>
        <taxon>Chitinophagaceae</taxon>
        <taxon>Danxiaibacter</taxon>
    </lineage>
</organism>
<keyword evidence="6 7" id="KW-0472">Membrane</keyword>
<name>A0ABV3ZL67_9BACT</name>
<proteinExistence type="inferred from homology"/>
<comment type="subcellular location">
    <subcellularLocation>
        <location evidence="1">Cell membrane</location>
        <topology evidence="1">Multi-pass membrane protein</topology>
    </subcellularLocation>
</comment>
<dbReference type="PANTHER" id="PTHR33452">
    <property type="entry name" value="OXIDOREDUCTASE CATD-RELATED"/>
    <property type="match status" value="1"/>
</dbReference>
<reference evidence="8 9" key="1">
    <citation type="submission" date="2023-07" db="EMBL/GenBank/DDBJ databases">
        <authorList>
            <person name="Lian W.-H."/>
        </authorList>
    </citation>
    <scope>NUCLEOTIDE SEQUENCE [LARGE SCALE GENOMIC DNA]</scope>
    <source>
        <strain evidence="8 9">SYSU DXS3180</strain>
    </source>
</reference>
<evidence type="ECO:0000256" key="7">
    <source>
        <dbReference type="SAM" id="Phobius"/>
    </source>
</evidence>
<feature type="transmembrane region" description="Helical" evidence="7">
    <location>
        <begin position="115"/>
        <end position="136"/>
    </location>
</feature>
<keyword evidence="9" id="KW-1185">Reference proteome</keyword>
<dbReference type="Pfam" id="PF07681">
    <property type="entry name" value="DoxX"/>
    <property type="match status" value="1"/>
</dbReference>
<dbReference type="InterPro" id="IPR032808">
    <property type="entry name" value="DoxX"/>
</dbReference>
<feature type="transmembrane region" description="Helical" evidence="7">
    <location>
        <begin position="70"/>
        <end position="95"/>
    </location>
</feature>
<evidence type="ECO:0000256" key="3">
    <source>
        <dbReference type="ARBA" id="ARBA00022475"/>
    </source>
</evidence>
<dbReference type="EMBL" id="JAULBC010000008">
    <property type="protein sequence ID" value="MEX6690225.1"/>
    <property type="molecule type" value="Genomic_DNA"/>
</dbReference>
<keyword evidence="5 7" id="KW-1133">Transmembrane helix</keyword>
<comment type="caution">
    <text evidence="8">The sequence shown here is derived from an EMBL/GenBank/DDBJ whole genome shotgun (WGS) entry which is preliminary data.</text>
</comment>
<keyword evidence="3" id="KW-1003">Cell membrane</keyword>
<dbReference type="PANTHER" id="PTHR33452:SF1">
    <property type="entry name" value="INNER MEMBRANE PROTEIN YPHA-RELATED"/>
    <property type="match status" value="1"/>
</dbReference>
<evidence type="ECO:0000256" key="1">
    <source>
        <dbReference type="ARBA" id="ARBA00004651"/>
    </source>
</evidence>
<evidence type="ECO:0000256" key="4">
    <source>
        <dbReference type="ARBA" id="ARBA00022692"/>
    </source>
</evidence>
<dbReference type="RefSeq" id="WP_369331640.1">
    <property type="nucleotide sequence ID" value="NZ_JAULBC010000008.1"/>
</dbReference>
<evidence type="ECO:0000313" key="9">
    <source>
        <dbReference type="Proteomes" id="UP001560573"/>
    </source>
</evidence>
<protein>
    <submittedName>
        <fullName evidence="8">DoxX family protein</fullName>
    </submittedName>
</protein>
<feature type="transmembrane region" description="Helical" evidence="7">
    <location>
        <begin position="12"/>
        <end position="32"/>
    </location>
</feature>
<dbReference type="InterPro" id="IPR051907">
    <property type="entry name" value="DoxX-like_oxidoreductase"/>
</dbReference>